<dbReference type="EMBL" id="FNIR01000016">
    <property type="protein sequence ID" value="SDP56856.1"/>
    <property type="molecule type" value="Genomic_DNA"/>
</dbReference>
<sequence length="91" mass="10350">MRRALDWLLRDRSSTDRRWVVAQWPNTSAWVFLLLTGLGRVVGDAAWVYVGTRVALVWWAVDELVRGVNPFRRLLGATTLVVAAIGVVQRF</sequence>
<proteinExistence type="predicted"/>
<organism evidence="1 2">
    <name type="scientific">Klenkia soli</name>
    <dbReference type="NCBI Taxonomy" id="1052260"/>
    <lineage>
        <taxon>Bacteria</taxon>
        <taxon>Bacillati</taxon>
        <taxon>Actinomycetota</taxon>
        <taxon>Actinomycetes</taxon>
        <taxon>Geodermatophilales</taxon>
        <taxon>Geodermatophilaceae</taxon>
        <taxon>Klenkia</taxon>
    </lineage>
</organism>
<evidence type="ECO:0000313" key="2">
    <source>
        <dbReference type="Proteomes" id="UP000199088"/>
    </source>
</evidence>
<dbReference type="Proteomes" id="UP000199088">
    <property type="component" value="Unassembled WGS sequence"/>
</dbReference>
<protein>
    <submittedName>
        <fullName evidence="1">Uncharacterized protein</fullName>
    </submittedName>
</protein>
<gene>
    <name evidence="1" type="ORF">SAMN05660199_04264</name>
</gene>
<evidence type="ECO:0000313" key="1">
    <source>
        <dbReference type="EMBL" id="SDP56856.1"/>
    </source>
</evidence>
<dbReference type="STRING" id="1052260.SAMN05660199_04264"/>
<keyword evidence="2" id="KW-1185">Reference proteome</keyword>
<dbReference type="RefSeq" id="WP_091249639.1">
    <property type="nucleotide sequence ID" value="NZ_FNIR01000016.1"/>
</dbReference>
<dbReference type="AlphaFoldDB" id="A0A1H0TTG9"/>
<reference evidence="2" key="1">
    <citation type="submission" date="2016-10" db="EMBL/GenBank/DDBJ databases">
        <authorList>
            <person name="Varghese N."/>
            <person name="Submissions S."/>
        </authorList>
    </citation>
    <scope>NUCLEOTIDE SEQUENCE [LARGE SCALE GENOMIC DNA]</scope>
    <source>
        <strain evidence="2">DSM 45843</strain>
    </source>
</reference>
<dbReference type="OrthoDB" id="3790005at2"/>
<name>A0A1H0TTG9_9ACTN</name>
<accession>A0A1H0TTG9</accession>